<feature type="domain" description="Glycosyl transferase family 1" evidence="1">
    <location>
        <begin position="212"/>
        <end position="367"/>
    </location>
</feature>
<dbReference type="SUPFAM" id="SSF53756">
    <property type="entry name" value="UDP-Glycosyltransferase/glycogen phosphorylase"/>
    <property type="match status" value="1"/>
</dbReference>
<evidence type="ECO:0000313" key="2">
    <source>
        <dbReference type="EMBL" id="ABA89039.1"/>
    </source>
</evidence>
<keyword evidence="2" id="KW-0808">Transferase</keyword>
<dbReference type="RefSeq" id="WP_011341532.1">
    <property type="nucleotide sequence ID" value="NC_007498.2"/>
</dbReference>
<dbReference type="KEGG" id="pca:Pcar_1798"/>
<dbReference type="AlphaFoldDB" id="Q3A3L8"/>
<evidence type="ECO:0000259" key="1">
    <source>
        <dbReference type="Pfam" id="PF00534"/>
    </source>
</evidence>
<organism evidence="2 3">
    <name type="scientific">Syntrophotalea carbinolica (strain DSM 2380 / NBRC 103641 / GraBd1)</name>
    <name type="common">Pelobacter carbinolicus</name>
    <dbReference type="NCBI Taxonomy" id="338963"/>
    <lineage>
        <taxon>Bacteria</taxon>
        <taxon>Pseudomonadati</taxon>
        <taxon>Thermodesulfobacteriota</taxon>
        <taxon>Desulfuromonadia</taxon>
        <taxon>Desulfuromonadales</taxon>
        <taxon>Syntrophotaleaceae</taxon>
        <taxon>Syntrophotalea</taxon>
    </lineage>
</organism>
<sequence length="391" mass="45038">MEKNRNKKLLFYCNWGVSVKNGVFYISQLHNEYLKKSESYFSDVILLSKEKEYHYTDVPINKTIKVNLLPRFESYLSSLRYFKCIYKSIKMLSTTFDIAYLRTPEPFSWLFHIYKGRNTKLVYHYASNPIEAIWGKINDGIFFKILKTILFLPEYLLTLYVAKKNTATCNGEGLKNSLEKFGFCSFTILNESTLTSSSYLNNYRPITTFEFPIKLLYVGFIRPAKGLDFLFEAVSYLTHKEKMKVTIDIVGDGEYISHLKRLSSSLDISCSTFFHGYLPLGEDIYNLYRSSDIFVLPSLSEGSPRVILEAMANCLPVVSTNVGNIPNLLARDRGILVDVKDPMMIKDAIIKLVKDPTYADIVCKNAYIFSKSRSIDAFFNDFSDIAYKDML</sequence>
<keyword evidence="3" id="KW-1185">Reference proteome</keyword>
<reference evidence="2 3" key="2">
    <citation type="journal article" date="2012" name="BMC Genomics">
        <title>The genome of Pelobacter carbinolicus reveals surprising metabolic capabilities and physiological features.</title>
        <authorList>
            <person name="Aklujkar M."/>
            <person name="Haveman S.A."/>
            <person name="Didonato R.Jr."/>
            <person name="Chertkov O."/>
            <person name="Han C.S."/>
            <person name="Land M.L."/>
            <person name="Brown P."/>
            <person name="Lovley D.R."/>
        </authorList>
    </citation>
    <scope>NUCLEOTIDE SEQUENCE [LARGE SCALE GENOMIC DNA]</scope>
    <source>
        <strain evidence="3">DSM 2380 / NBRC 103641 / GraBd1</strain>
    </source>
</reference>
<dbReference type="Pfam" id="PF00534">
    <property type="entry name" value="Glycos_transf_1"/>
    <property type="match status" value="1"/>
</dbReference>
<proteinExistence type="predicted"/>
<dbReference type="InterPro" id="IPR001296">
    <property type="entry name" value="Glyco_trans_1"/>
</dbReference>
<dbReference type="HOGENOM" id="CLU_707402_0_0_7"/>
<dbReference type="GO" id="GO:0016757">
    <property type="term" value="F:glycosyltransferase activity"/>
    <property type="evidence" value="ECO:0007669"/>
    <property type="project" value="InterPro"/>
</dbReference>
<protein>
    <submittedName>
        <fullName evidence="2">Glycosyltransferase</fullName>
    </submittedName>
</protein>
<accession>Q3A3L8</accession>
<reference evidence="3" key="1">
    <citation type="submission" date="2005-10" db="EMBL/GenBank/DDBJ databases">
        <title>Complete sequence of Pelobacter carbinolicus DSM 2380.</title>
        <authorList>
            <person name="Copeland A."/>
            <person name="Lucas S."/>
            <person name="Lapidus A."/>
            <person name="Barry K."/>
            <person name="Detter J.C."/>
            <person name="Glavina T."/>
            <person name="Hammon N."/>
            <person name="Israni S."/>
            <person name="Pitluck S."/>
            <person name="Chertkov O."/>
            <person name="Schmutz J."/>
            <person name="Larimer F."/>
            <person name="Land M."/>
            <person name="Kyrpides N."/>
            <person name="Ivanova N."/>
            <person name="Richardson P."/>
        </authorList>
    </citation>
    <scope>NUCLEOTIDE SEQUENCE [LARGE SCALE GENOMIC DNA]</scope>
    <source>
        <strain evidence="3">DSM 2380 / NBRC 103641 / GraBd1</strain>
    </source>
</reference>
<dbReference type="Gene3D" id="3.40.50.2000">
    <property type="entry name" value="Glycogen Phosphorylase B"/>
    <property type="match status" value="2"/>
</dbReference>
<name>Q3A3L8_SYNC1</name>
<dbReference type="PANTHER" id="PTHR12526">
    <property type="entry name" value="GLYCOSYLTRANSFERASE"/>
    <property type="match status" value="1"/>
</dbReference>
<dbReference type="eggNOG" id="COG0438">
    <property type="taxonomic scope" value="Bacteria"/>
</dbReference>
<dbReference type="Proteomes" id="UP000002534">
    <property type="component" value="Chromosome"/>
</dbReference>
<dbReference type="EMBL" id="CP000142">
    <property type="protein sequence ID" value="ABA89039.1"/>
    <property type="molecule type" value="Genomic_DNA"/>
</dbReference>
<dbReference type="OrthoDB" id="509705at2"/>
<dbReference type="CAZy" id="GT4">
    <property type="family name" value="Glycosyltransferase Family 4"/>
</dbReference>
<dbReference type="CDD" id="cd03801">
    <property type="entry name" value="GT4_PimA-like"/>
    <property type="match status" value="1"/>
</dbReference>
<evidence type="ECO:0000313" key="3">
    <source>
        <dbReference type="Proteomes" id="UP000002534"/>
    </source>
</evidence>
<dbReference type="STRING" id="338963.Pcar_1798"/>
<gene>
    <name evidence="2" type="ordered locus">Pcar_1798</name>
</gene>